<dbReference type="OrthoDB" id="186585at2"/>
<keyword evidence="4" id="KW-0804">Transcription</keyword>
<organism evidence="6 7">
    <name type="scientific">Zhengella mangrovi</name>
    <dbReference type="NCBI Taxonomy" id="1982044"/>
    <lineage>
        <taxon>Bacteria</taxon>
        <taxon>Pseudomonadati</taxon>
        <taxon>Pseudomonadota</taxon>
        <taxon>Alphaproteobacteria</taxon>
        <taxon>Hyphomicrobiales</taxon>
        <taxon>Notoacmeibacteraceae</taxon>
        <taxon>Zhengella</taxon>
    </lineage>
</organism>
<keyword evidence="3" id="KW-0238">DNA-binding</keyword>
<dbReference type="GO" id="GO:0030246">
    <property type="term" value="F:carbohydrate binding"/>
    <property type="evidence" value="ECO:0007669"/>
    <property type="project" value="InterPro"/>
</dbReference>
<dbReference type="Gene3D" id="1.10.10.10">
    <property type="entry name" value="Winged helix-like DNA-binding domain superfamily/Winged helix DNA-binding domain"/>
    <property type="match status" value="1"/>
</dbReference>
<gene>
    <name evidence="6" type="ORF">CSC94_02740</name>
</gene>
<dbReference type="InterPro" id="IPR013324">
    <property type="entry name" value="RNA_pol_sigma_r3/r4-like"/>
</dbReference>
<sequence>MAQGGHQRGVGDMNTPWNRSALRTSAASETIARVAHLYYILGLTQNEIAKQLNITRFKVHRMLAQAREQGMVRIAIDVPFAERLDLESQLVRRFGLDAAFVCPSDTSEDVSLSDVIGHYAGSMISALLESGMTVATSWGSTLRALAMAIEPNAADHLSVVSMIGTLATRTTQDKYEAAAVLAERLGAECFFIPAPILCDTEEATIAINSQQAAQDAMERARSADLALLSIGGLGMSSLREASMLSDADYQLARDAGAIGNFIGRFIGADGMPLDHPLNARCVGIGPEGIIDVPRRVLAAGGKQKVEAMRAILDRGFATILVTDEQTAGALLKPSAARAA</sequence>
<keyword evidence="7" id="KW-1185">Reference proteome</keyword>
<evidence type="ECO:0000313" key="6">
    <source>
        <dbReference type="EMBL" id="PHP68922.1"/>
    </source>
</evidence>
<dbReference type="InterPro" id="IPR036388">
    <property type="entry name" value="WH-like_DNA-bd_sf"/>
</dbReference>
<evidence type="ECO:0000256" key="3">
    <source>
        <dbReference type="ARBA" id="ARBA00023125"/>
    </source>
</evidence>
<reference evidence="6 7" key="1">
    <citation type="submission" date="2017-10" db="EMBL/GenBank/DDBJ databases">
        <title>Sedimentibacterium mangrovi gen. nov., sp. nov., a novel member of family Phyllobacteriacea isolated from mangrove sediment.</title>
        <authorList>
            <person name="Liao H."/>
            <person name="Tian Y."/>
        </authorList>
    </citation>
    <scope>NUCLEOTIDE SEQUENCE [LARGE SCALE GENOMIC DNA]</scope>
    <source>
        <strain evidence="6 7">X9-2-2</strain>
    </source>
</reference>
<evidence type="ECO:0000256" key="4">
    <source>
        <dbReference type="ARBA" id="ARBA00023163"/>
    </source>
</evidence>
<dbReference type="InterPro" id="IPR051054">
    <property type="entry name" value="SorC_transcr_regulators"/>
</dbReference>
<dbReference type="GO" id="GO:0003677">
    <property type="term" value="F:DNA binding"/>
    <property type="evidence" value="ECO:0007669"/>
    <property type="project" value="UniProtKB-KW"/>
</dbReference>
<protein>
    <recommendedName>
        <fullName evidence="5">Sugar-binding domain-containing protein</fullName>
    </recommendedName>
</protein>
<dbReference type="SUPFAM" id="SSF88659">
    <property type="entry name" value="Sigma3 and sigma4 domains of RNA polymerase sigma factors"/>
    <property type="match status" value="1"/>
</dbReference>
<dbReference type="InterPro" id="IPR037171">
    <property type="entry name" value="NagB/RpiA_transferase-like"/>
</dbReference>
<dbReference type="PANTHER" id="PTHR34294">
    <property type="entry name" value="TRANSCRIPTIONAL REGULATOR-RELATED"/>
    <property type="match status" value="1"/>
</dbReference>
<evidence type="ECO:0000256" key="2">
    <source>
        <dbReference type="ARBA" id="ARBA00023015"/>
    </source>
</evidence>
<proteinExistence type="inferred from homology"/>
<dbReference type="SUPFAM" id="SSF100950">
    <property type="entry name" value="NagB/RpiA/CoA transferase-like"/>
    <property type="match status" value="1"/>
</dbReference>
<dbReference type="PANTHER" id="PTHR34294:SF1">
    <property type="entry name" value="TRANSCRIPTIONAL REGULATOR LSRR"/>
    <property type="match status" value="1"/>
</dbReference>
<dbReference type="Proteomes" id="UP000221168">
    <property type="component" value="Unassembled WGS sequence"/>
</dbReference>
<keyword evidence="2" id="KW-0805">Transcription regulation</keyword>
<evidence type="ECO:0000313" key="7">
    <source>
        <dbReference type="Proteomes" id="UP000221168"/>
    </source>
</evidence>
<feature type="domain" description="Sugar-binding" evidence="5">
    <location>
        <begin position="79"/>
        <end position="332"/>
    </location>
</feature>
<accession>A0A2G1QTU7</accession>
<evidence type="ECO:0000256" key="1">
    <source>
        <dbReference type="ARBA" id="ARBA00010466"/>
    </source>
</evidence>
<comment type="caution">
    <text evidence="6">The sequence shown here is derived from an EMBL/GenBank/DDBJ whole genome shotgun (WGS) entry which is preliminary data.</text>
</comment>
<name>A0A2G1QTU7_9HYPH</name>
<comment type="similarity">
    <text evidence="1">Belongs to the SorC transcriptional regulatory family.</text>
</comment>
<dbReference type="Gene3D" id="3.40.50.1360">
    <property type="match status" value="1"/>
</dbReference>
<dbReference type="InterPro" id="IPR007324">
    <property type="entry name" value="Sugar-bd_dom_put"/>
</dbReference>
<dbReference type="AlphaFoldDB" id="A0A2G1QTU7"/>
<dbReference type="EMBL" id="PDVP01000001">
    <property type="protein sequence ID" value="PHP68922.1"/>
    <property type="molecule type" value="Genomic_DNA"/>
</dbReference>
<dbReference type="Pfam" id="PF04198">
    <property type="entry name" value="Sugar-bind"/>
    <property type="match status" value="1"/>
</dbReference>
<evidence type="ECO:0000259" key="5">
    <source>
        <dbReference type="Pfam" id="PF04198"/>
    </source>
</evidence>